<evidence type="ECO:0000256" key="3">
    <source>
        <dbReference type="ARBA" id="ARBA00023002"/>
    </source>
</evidence>
<dbReference type="InterPro" id="IPR042179">
    <property type="entry name" value="KGD_C_sf"/>
</dbReference>
<dbReference type="InterPro" id="IPR011603">
    <property type="entry name" value="2oxoglutarate_DH_E1"/>
</dbReference>
<evidence type="ECO:0000259" key="6">
    <source>
        <dbReference type="Pfam" id="PF16870"/>
    </source>
</evidence>
<feature type="domain" description="2-oxoglutarate dehydrogenase E1 component/KDG C-terminal" evidence="6">
    <location>
        <begin position="44"/>
        <end position="185"/>
    </location>
</feature>
<comment type="catalytic activity">
    <reaction evidence="5">
        <text>N(6)-[(R)-lipoyl]-L-lysyl-[protein] + 2-oxoglutarate + H(+) = N(6)-[(R)-S(8)-succinyldihydrolipoyl]-L-lysyl-[protein] + CO2</text>
        <dbReference type="Rhea" id="RHEA:12188"/>
        <dbReference type="Rhea" id="RHEA-COMP:10474"/>
        <dbReference type="Rhea" id="RHEA-COMP:20092"/>
        <dbReference type="ChEBI" id="CHEBI:15378"/>
        <dbReference type="ChEBI" id="CHEBI:16526"/>
        <dbReference type="ChEBI" id="CHEBI:16810"/>
        <dbReference type="ChEBI" id="CHEBI:83099"/>
        <dbReference type="ChEBI" id="CHEBI:83120"/>
        <dbReference type="EC" id="1.2.4.2"/>
    </reaction>
</comment>
<sequence>MLVSAPSSPASYFHLLRRQALSPVRRPLVVFTPKSMLRLKAATSTVEDLTSGSWLPVIDDARVGNHTGIRKILLSSGKVYYDLLAAQTKNQITDTALVRVEQLYPTPVEELRKVLESYPNLTDVAWVQEEPANQGAYPHMAIQLPEALPAGLRLRRVSRKASAAPASGSSSVHEKEQAALIEAAFTG</sequence>
<dbReference type="EC" id="1.2.4.2" evidence="2"/>
<dbReference type="PANTHER" id="PTHR23152">
    <property type="entry name" value="2-OXOGLUTARATE DEHYDROGENASE"/>
    <property type="match status" value="1"/>
</dbReference>
<evidence type="ECO:0000256" key="5">
    <source>
        <dbReference type="ARBA" id="ARBA00051911"/>
    </source>
</evidence>
<dbReference type="InterPro" id="IPR029061">
    <property type="entry name" value="THDP-binding"/>
</dbReference>
<evidence type="ECO:0000313" key="8">
    <source>
        <dbReference type="Proteomes" id="UP000199013"/>
    </source>
</evidence>
<dbReference type="GO" id="GO:0016829">
    <property type="term" value="F:lyase activity"/>
    <property type="evidence" value="ECO:0007669"/>
    <property type="project" value="UniProtKB-KW"/>
</dbReference>
<dbReference type="Gene3D" id="3.40.50.12470">
    <property type="match status" value="1"/>
</dbReference>
<evidence type="ECO:0000256" key="2">
    <source>
        <dbReference type="ARBA" id="ARBA00012280"/>
    </source>
</evidence>
<proteinExistence type="predicted"/>
<reference evidence="8" key="1">
    <citation type="submission" date="2016-02" db="EMBL/GenBank/DDBJ databases">
        <authorList>
            <person name="Wibberg D."/>
        </authorList>
    </citation>
    <scope>NUCLEOTIDE SEQUENCE [LARGE SCALE GENOMIC DNA]</scope>
</reference>
<dbReference type="Proteomes" id="UP000199013">
    <property type="component" value="Unassembled WGS sequence"/>
</dbReference>
<dbReference type="SUPFAM" id="SSF52518">
    <property type="entry name" value="Thiamin diphosphate-binding fold (THDP-binding)"/>
    <property type="match status" value="1"/>
</dbReference>
<gene>
    <name evidence="7" type="ORF">FDG2_1490</name>
</gene>
<dbReference type="GO" id="GO:0030976">
    <property type="term" value="F:thiamine pyrophosphate binding"/>
    <property type="evidence" value="ECO:0007669"/>
    <property type="project" value="InterPro"/>
</dbReference>
<keyword evidence="4" id="KW-0786">Thiamine pyrophosphate</keyword>
<keyword evidence="3" id="KW-0560">Oxidoreductase</keyword>
<evidence type="ECO:0000256" key="4">
    <source>
        <dbReference type="ARBA" id="ARBA00023052"/>
    </source>
</evidence>
<organism evidence="7 8">
    <name type="scientific">Candidatus Protofrankia californiensis</name>
    <dbReference type="NCBI Taxonomy" id="1839754"/>
    <lineage>
        <taxon>Bacteria</taxon>
        <taxon>Bacillati</taxon>
        <taxon>Actinomycetota</taxon>
        <taxon>Actinomycetes</taxon>
        <taxon>Frankiales</taxon>
        <taxon>Frankiaceae</taxon>
        <taxon>Protofrankia</taxon>
    </lineage>
</organism>
<protein>
    <recommendedName>
        <fullName evidence="2">oxoglutarate dehydrogenase (succinyl-transferring)</fullName>
        <ecNumber evidence="2">1.2.4.2</ecNumber>
    </recommendedName>
</protein>
<dbReference type="Gene3D" id="3.40.50.11610">
    <property type="entry name" value="Multifunctional 2-oxoglutarate metabolism enzyme, C-terminal domain"/>
    <property type="match status" value="1"/>
</dbReference>
<keyword evidence="8" id="KW-1185">Reference proteome</keyword>
<dbReference type="FunFam" id="3.40.50.11610:FF:000002">
    <property type="entry name" value="2-oxoglutarate dehydrogenase E1 component"/>
    <property type="match status" value="1"/>
</dbReference>
<dbReference type="GO" id="GO:0000287">
    <property type="term" value="F:magnesium ion binding"/>
    <property type="evidence" value="ECO:0007669"/>
    <property type="project" value="UniProtKB-ARBA"/>
</dbReference>
<keyword evidence="7" id="KW-0456">Lyase</keyword>
<dbReference type="InterPro" id="IPR031717">
    <property type="entry name" value="ODO-1/KGD_C"/>
</dbReference>
<dbReference type="Pfam" id="PF16870">
    <property type="entry name" value="OxoGdeHyase_C"/>
    <property type="match status" value="1"/>
</dbReference>
<accession>A0A1C3NVR7</accession>
<evidence type="ECO:0000313" key="7">
    <source>
        <dbReference type="EMBL" id="SBW19759.1"/>
    </source>
</evidence>
<name>A0A1C3NVR7_9ACTN</name>
<dbReference type="PANTHER" id="PTHR23152:SF4">
    <property type="entry name" value="2-OXOADIPATE DEHYDROGENASE COMPLEX COMPONENT E1"/>
    <property type="match status" value="1"/>
</dbReference>
<dbReference type="AlphaFoldDB" id="A0A1C3NVR7"/>
<dbReference type="GO" id="GO:0005829">
    <property type="term" value="C:cytosol"/>
    <property type="evidence" value="ECO:0007669"/>
    <property type="project" value="TreeGrafter"/>
</dbReference>
<evidence type="ECO:0000256" key="1">
    <source>
        <dbReference type="ARBA" id="ARBA00001964"/>
    </source>
</evidence>
<dbReference type="GO" id="GO:0045252">
    <property type="term" value="C:oxoglutarate dehydrogenase complex"/>
    <property type="evidence" value="ECO:0007669"/>
    <property type="project" value="TreeGrafter"/>
</dbReference>
<dbReference type="GO" id="GO:0006099">
    <property type="term" value="P:tricarboxylic acid cycle"/>
    <property type="evidence" value="ECO:0007669"/>
    <property type="project" value="TreeGrafter"/>
</dbReference>
<dbReference type="EMBL" id="FLUV01000609">
    <property type="protein sequence ID" value="SBW19759.1"/>
    <property type="molecule type" value="Genomic_DNA"/>
</dbReference>
<comment type="cofactor">
    <cofactor evidence="1">
        <name>thiamine diphosphate</name>
        <dbReference type="ChEBI" id="CHEBI:58937"/>
    </cofactor>
</comment>
<dbReference type="GO" id="GO:0004591">
    <property type="term" value="F:oxoglutarate dehydrogenase (succinyl-transferring) activity"/>
    <property type="evidence" value="ECO:0007669"/>
    <property type="project" value="UniProtKB-EC"/>
</dbReference>